<proteinExistence type="predicted"/>
<gene>
    <name evidence="1" type="ORF">ACFSUN_04795</name>
</gene>
<name>A0ABW5PY75_9BACI</name>
<dbReference type="RefSeq" id="WP_379560786.1">
    <property type="nucleotide sequence ID" value="NZ_CP085256.1"/>
</dbReference>
<dbReference type="Proteomes" id="UP001597451">
    <property type="component" value="Unassembled WGS sequence"/>
</dbReference>
<evidence type="ECO:0000313" key="2">
    <source>
        <dbReference type="Proteomes" id="UP001597451"/>
    </source>
</evidence>
<organism evidence="1 2">
    <name type="scientific">Oceanobacillus kapialis</name>
    <dbReference type="NCBI Taxonomy" id="481353"/>
    <lineage>
        <taxon>Bacteria</taxon>
        <taxon>Bacillati</taxon>
        <taxon>Bacillota</taxon>
        <taxon>Bacilli</taxon>
        <taxon>Bacillales</taxon>
        <taxon>Bacillaceae</taxon>
        <taxon>Oceanobacillus</taxon>
    </lineage>
</organism>
<sequence length="107" mass="12198">MNLLCNCKALTNIKVAADVGADPLWCAICGYNLDMDKVEVSDSLKETLRLWIDEYGNWVDWESDILIDRAVHIEKQHNELGLKITEKVKDELNGKYNIVFAPSLMTK</sequence>
<protein>
    <submittedName>
        <fullName evidence="1">Uncharacterized protein</fullName>
    </submittedName>
</protein>
<accession>A0ABW5PY75</accession>
<comment type="caution">
    <text evidence="1">The sequence shown here is derived from an EMBL/GenBank/DDBJ whole genome shotgun (WGS) entry which is preliminary data.</text>
</comment>
<reference evidence="2" key="1">
    <citation type="journal article" date="2019" name="Int. J. Syst. Evol. Microbiol.">
        <title>The Global Catalogue of Microorganisms (GCM) 10K type strain sequencing project: providing services to taxonomists for standard genome sequencing and annotation.</title>
        <authorList>
            <consortium name="The Broad Institute Genomics Platform"/>
            <consortium name="The Broad Institute Genome Sequencing Center for Infectious Disease"/>
            <person name="Wu L."/>
            <person name="Ma J."/>
        </authorList>
    </citation>
    <scope>NUCLEOTIDE SEQUENCE [LARGE SCALE GENOMIC DNA]</scope>
    <source>
        <strain evidence="2">TISTR 1858</strain>
    </source>
</reference>
<evidence type="ECO:0000313" key="1">
    <source>
        <dbReference type="EMBL" id="MFD2628100.1"/>
    </source>
</evidence>
<dbReference type="EMBL" id="JBHUMX010000010">
    <property type="protein sequence ID" value="MFD2628100.1"/>
    <property type="molecule type" value="Genomic_DNA"/>
</dbReference>
<keyword evidence="2" id="KW-1185">Reference proteome</keyword>